<proteinExistence type="predicted"/>
<name>A0AAW0JKR6_QUESU</name>
<reference evidence="2 3" key="1">
    <citation type="journal article" date="2018" name="Sci. Data">
        <title>The draft genome sequence of cork oak.</title>
        <authorList>
            <person name="Ramos A.M."/>
            <person name="Usie A."/>
            <person name="Barbosa P."/>
            <person name="Barros P.M."/>
            <person name="Capote T."/>
            <person name="Chaves I."/>
            <person name="Simoes F."/>
            <person name="Abreu I."/>
            <person name="Carrasquinho I."/>
            <person name="Faro C."/>
            <person name="Guimaraes J.B."/>
            <person name="Mendonca D."/>
            <person name="Nobrega F."/>
            <person name="Rodrigues L."/>
            <person name="Saibo N.J.M."/>
            <person name="Varela M.C."/>
            <person name="Egas C."/>
            <person name="Matos J."/>
            <person name="Miguel C.M."/>
            <person name="Oliveira M.M."/>
            <person name="Ricardo C.P."/>
            <person name="Goncalves S."/>
        </authorList>
    </citation>
    <scope>NUCLEOTIDE SEQUENCE [LARGE SCALE GENOMIC DNA]</scope>
    <source>
        <strain evidence="3">cv. HL8</strain>
    </source>
</reference>
<comment type="caution">
    <text evidence="2">The sequence shown here is derived from an EMBL/GenBank/DDBJ whole genome shotgun (WGS) entry which is preliminary data.</text>
</comment>
<feature type="region of interest" description="Disordered" evidence="1">
    <location>
        <begin position="1"/>
        <end position="78"/>
    </location>
</feature>
<evidence type="ECO:0000313" key="3">
    <source>
        <dbReference type="Proteomes" id="UP000237347"/>
    </source>
</evidence>
<sequence length="184" mass="21223">MEERINDARKNPSTQAAKHKEQRTNPAILTNKHKTQQTKNKLDFNEEQRCKPSNPGANSDQTLAKASVTNPSKEPAHSTLLIRKGEDKLKSFFTVAGMDDALFNPRRDDNGRDPNTQSIKLEIKRLRSHNPIRVRDPTHWCRHMIIEPTMLIIRDHQKGFIPLWASPQCLIHLLHKHLTIVHIM</sequence>
<feature type="compositionally biased region" description="Basic and acidic residues" evidence="1">
    <location>
        <begin position="40"/>
        <end position="50"/>
    </location>
</feature>
<accession>A0AAW0JKR6</accession>
<dbReference type="EMBL" id="PKMF04000521">
    <property type="protein sequence ID" value="KAK7827554.1"/>
    <property type="molecule type" value="Genomic_DNA"/>
</dbReference>
<dbReference type="AlphaFoldDB" id="A0AAW0JKR6"/>
<evidence type="ECO:0000256" key="1">
    <source>
        <dbReference type="SAM" id="MobiDB-lite"/>
    </source>
</evidence>
<protein>
    <submittedName>
        <fullName evidence="2">Uncharacterized protein</fullName>
    </submittedName>
</protein>
<organism evidence="2 3">
    <name type="scientific">Quercus suber</name>
    <name type="common">Cork oak</name>
    <dbReference type="NCBI Taxonomy" id="58331"/>
    <lineage>
        <taxon>Eukaryota</taxon>
        <taxon>Viridiplantae</taxon>
        <taxon>Streptophyta</taxon>
        <taxon>Embryophyta</taxon>
        <taxon>Tracheophyta</taxon>
        <taxon>Spermatophyta</taxon>
        <taxon>Magnoliopsida</taxon>
        <taxon>eudicotyledons</taxon>
        <taxon>Gunneridae</taxon>
        <taxon>Pentapetalae</taxon>
        <taxon>rosids</taxon>
        <taxon>fabids</taxon>
        <taxon>Fagales</taxon>
        <taxon>Fagaceae</taxon>
        <taxon>Quercus</taxon>
    </lineage>
</organism>
<evidence type="ECO:0000313" key="2">
    <source>
        <dbReference type="EMBL" id="KAK7827554.1"/>
    </source>
</evidence>
<feature type="compositionally biased region" description="Basic and acidic residues" evidence="1">
    <location>
        <begin position="1"/>
        <end position="10"/>
    </location>
</feature>
<keyword evidence="3" id="KW-1185">Reference proteome</keyword>
<gene>
    <name evidence="2" type="ORF">CFP56_031139</name>
</gene>
<dbReference type="Proteomes" id="UP000237347">
    <property type="component" value="Unassembled WGS sequence"/>
</dbReference>
<feature type="compositionally biased region" description="Polar residues" evidence="1">
    <location>
        <begin position="55"/>
        <end position="72"/>
    </location>
</feature>